<accession>A0A2Z2K9Y8</accession>
<dbReference type="Proteomes" id="UP000249890">
    <property type="component" value="Chromosome"/>
</dbReference>
<evidence type="ECO:0000256" key="9">
    <source>
        <dbReference type="ARBA" id="ARBA00023239"/>
    </source>
</evidence>
<name>A0A2Z2K9Y8_9BACL</name>
<dbReference type="GO" id="GO:0051539">
    <property type="term" value="F:4 iron, 4 sulfur cluster binding"/>
    <property type="evidence" value="ECO:0007669"/>
    <property type="project" value="UniProtKB-UniRule"/>
</dbReference>
<dbReference type="AlphaFoldDB" id="A0A2Z2K9Y8"/>
<dbReference type="PIRSF" id="PIRSF001394">
    <property type="entry name" value="Fe_dep_fumar_hy"/>
    <property type="match status" value="1"/>
</dbReference>
<keyword evidence="9 10" id="KW-0456">Lyase</keyword>
<evidence type="ECO:0000256" key="7">
    <source>
        <dbReference type="ARBA" id="ARBA00023004"/>
    </source>
</evidence>
<keyword evidence="15" id="KW-1185">Reference proteome</keyword>
<evidence type="ECO:0000259" key="13">
    <source>
        <dbReference type="Pfam" id="PF05683"/>
    </source>
</evidence>
<evidence type="ECO:0000256" key="10">
    <source>
        <dbReference type="PIRNR" id="PIRNR001394"/>
    </source>
</evidence>
<evidence type="ECO:0000256" key="6">
    <source>
        <dbReference type="ARBA" id="ARBA00022723"/>
    </source>
</evidence>
<dbReference type="OrthoDB" id="9798978at2"/>
<dbReference type="GO" id="GO:0046872">
    <property type="term" value="F:metal ion binding"/>
    <property type="evidence" value="ECO:0007669"/>
    <property type="project" value="UniProtKB-UniRule"/>
</dbReference>
<evidence type="ECO:0000313" key="15">
    <source>
        <dbReference type="Proteomes" id="UP000249890"/>
    </source>
</evidence>
<evidence type="ECO:0000256" key="11">
    <source>
        <dbReference type="SAM" id="MobiDB-lite"/>
    </source>
</evidence>
<organism evidence="14 15">
    <name type="scientific">Paenibacillus donghaensis</name>
    <dbReference type="NCBI Taxonomy" id="414771"/>
    <lineage>
        <taxon>Bacteria</taxon>
        <taxon>Bacillati</taxon>
        <taxon>Bacillota</taxon>
        <taxon>Bacilli</taxon>
        <taxon>Bacillales</taxon>
        <taxon>Paenibacillaceae</taxon>
        <taxon>Paenibacillus</taxon>
    </lineage>
</organism>
<evidence type="ECO:0000256" key="8">
    <source>
        <dbReference type="ARBA" id="ARBA00023014"/>
    </source>
</evidence>
<gene>
    <name evidence="14" type="ORF">B9T62_05625</name>
</gene>
<feature type="region of interest" description="Disordered" evidence="11">
    <location>
        <begin position="94"/>
        <end position="120"/>
    </location>
</feature>
<proteinExistence type="inferred from homology"/>
<dbReference type="Pfam" id="PF05683">
    <property type="entry name" value="Fumerase_C"/>
    <property type="match status" value="1"/>
</dbReference>
<evidence type="ECO:0000256" key="4">
    <source>
        <dbReference type="ARBA" id="ARBA00011738"/>
    </source>
</evidence>
<protein>
    <recommendedName>
        <fullName evidence="10">Fumarate hydratase class I</fullName>
        <ecNumber evidence="10">4.2.1.2</ecNumber>
    </recommendedName>
</protein>
<feature type="compositionally biased region" description="Gly residues" evidence="11">
    <location>
        <begin position="380"/>
        <end position="389"/>
    </location>
</feature>
<dbReference type="NCBIfam" id="TIGR00722">
    <property type="entry name" value="ttdA_fumA_fumB"/>
    <property type="match status" value="1"/>
</dbReference>
<keyword evidence="7 10" id="KW-0408">Iron</keyword>
<keyword evidence="6 10" id="KW-0479">Metal-binding</keyword>
<dbReference type="Pfam" id="PF05681">
    <property type="entry name" value="Fumerase"/>
    <property type="match status" value="1"/>
</dbReference>
<feature type="domain" description="Fe-S hydro-lyase tartrate dehydratase beta-type catalytic" evidence="13">
    <location>
        <begin position="389"/>
        <end position="564"/>
    </location>
</feature>
<evidence type="ECO:0000259" key="12">
    <source>
        <dbReference type="Pfam" id="PF05681"/>
    </source>
</evidence>
<keyword evidence="8 10" id="KW-0411">Iron-sulfur</keyword>
<comment type="subunit">
    <text evidence="4 10">Homodimer.</text>
</comment>
<reference evidence="14 15" key="1">
    <citation type="submission" date="2017-06" db="EMBL/GenBank/DDBJ databases">
        <title>Complete genome sequence of Paenibacillus donghaensis KCTC 13049T isolated from East Sea sediment, South Korea.</title>
        <authorList>
            <person name="Jung B.K."/>
            <person name="Hong S.-J."/>
            <person name="Shin J.-H."/>
        </authorList>
    </citation>
    <scope>NUCLEOTIDE SEQUENCE [LARGE SCALE GENOMIC DNA]</scope>
    <source>
        <strain evidence="14 15">KCTC 13049</strain>
    </source>
</reference>
<dbReference type="SUPFAM" id="SSF117457">
    <property type="entry name" value="FumA C-terminal domain-like"/>
    <property type="match status" value="1"/>
</dbReference>
<dbReference type="EC" id="4.2.1.2" evidence="10"/>
<evidence type="ECO:0000256" key="5">
    <source>
        <dbReference type="ARBA" id="ARBA00022485"/>
    </source>
</evidence>
<dbReference type="PANTHER" id="PTHR43351:SF2">
    <property type="entry name" value="L(+)-TARTRATE DEHYDRATASE SUBUNIT BETA-RELATED"/>
    <property type="match status" value="1"/>
</dbReference>
<dbReference type="GO" id="GO:0004333">
    <property type="term" value="F:fumarate hydratase activity"/>
    <property type="evidence" value="ECO:0007669"/>
    <property type="project" value="UniProtKB-UniRule"/>
</dbReference>
<dbReference type="InterPro" id="IPR004646">
    <property type="entry name" value="Fe-S_hydro-lyase_TtdA-typ_cat"/>
</dbReference>
<evidence type="ECO:0000256" key="2">
    <source>
        <dbReference type="ARBA" id="ARBA00001966"/>
    </source>
</evidence>
<dbReference type="InterPro" id="IPR004647">
    <property type="entry name" value="Fe-S_hydro-lyase_TtdB-typ_cat"/>
</dbReference>
<keyword evidence="5 10" id="KW-0004">4Fe-4S</keyword>
<dbReference type="RefSeq" id="WP_087914347.1">
    <property type="nucleotide sequence ID" value="NZ_CP021780.1"/>
</dbReference>
<sequence length="582" mass="61909">MQHFEDSMYELIVETSTNLPGDVRRAVAKGRALEDKATRSGLALTTIAQNIGMAEQQVSPICQDTGMPTFIIHTPVGMNQLEMTKDIHQAINRATRDGKLRPNSVDSLTGGNSGDNLGPGTPVIHFEQWEEENVDVRLILKGGGCENKNIQYSLPAELEGLGKAGRDLDGIRKCILHAVYQAQGQGCSAGFIGVGIGGDRTTGYELAKKQLFRKVEDVNPHEDLRKLEEYTMENANKLGIGTMGFGGEVTLLGCKIGVMNRLPASYFVSVAYNCWAFRRQGILVDPSSGNIREWLYESGSGISVEGDAEAAKTPAPVTVQTAGVQAAGGGVVTEDAHIAAAPAEIDRSAAVLRSADADNGSRGNDSGGGASGSDGNDSGVNGGASGSGGSREVRLTTPISEEDVRALRVGDVVIISGEMHTGRDALHKYLMDHEAPVDLEGAVIYHCGPVMLKDEDGWHVKAAGPTTSIREEPYQGDIIKKFGIRAVIGKGGMGPKTLQALQEHGGVYLNAIGGAAQYYAECFKKVNAVDFMEFGIPEAMWHLQAEGFAAIVTMDAHGNSLHADVEKDSAAKLAQFREPVFK</sequence>
<comment type="similarity">
    <text evidence="3 10">Belongs to the class-I fumarase family.</text>
</comment>
<dbReference type="InterPro" id="IPR011167">
    <property type="entry name" value="Fe_dep_fumarate_hydratase"/>
</dbReference>
<dbReference type="NCBIfam" id="TIGR00723">
    <property type="entry name" value="ttdB_fumA_fumB"/>
    <property type="match status" value="1"/>
</dbReference>
<feature type="region of interest" description="Disordered" evidence="11">
    <location>
        <begin position="356"/>
        <end position="397"/>
    </location>
</feature>
<evidence type="ECO:0000313" key="14">
    <source>
        <dbReference type="EMBL" id="ASA20325.1"/>
    </source>
</evidence>
<dbReference type="PANTHER" id="PTHR43351">
    <property type="entry name" value="L(+)-TARTRATE DEHYDRATASE SUBUNIT BETA"/>
    <property type="match status" value="1"/>
</dbReference>
<dbReference type="KEGG" id="pdh:B9T62_05625"/>
<comment type="cofactor">
    <cofactor evidence="2 10">
        <name>[4Fe-4S] cluster</name>
        <dbReference type="ChEBI" id="CHEBI:49883"/>
    </cofactor>
</comment>
<evidence type="ECO:0000256" key="3">
    <source>
        <dbReference type="ARBA" id="ARBA00008876"/>
    </source>
</evidence>
<dbReference type="EMBL" id="CP021780">
    <property type="protein sequence ID" value="ASA20325.1"/>
    <property type="molecule type" value="Genomic_DNA"/>
</dbReference>
<dbReference type="Gene3D" id="3.20.130.10">
    <property type="entry name" value="Fe-S hydro-lyase, tartrate dehydratase beta-type, catalytic domain"/>
    <property type="match status" value="1"/>
</dbReference>
<dbReference type="InterPro" id="IPR036660">
    <property type="entry name" value="Fe-S_hydroAse_TtdB_cat_sf"/>
</dbReference>
<feature type="domain" description="Fe-S hydro-lyase tartrate dehydratase alpha-type catalytic" evidence="12">
    <location>
        <begin position="6"/>
        <end position="280"/>
    </location>
</feature>
<dbReference type="GO" id="GO:0006091">
    <property type="term" value="P:generation of precursor metabolites and energy"/>
    <property type="evidence" value="ECO:0007669"/>
    <property type="project" value="InterPro"/>
</dbReference>
<comment type="function">
    <text evidence="10">Catalyzes the reversible hydration of fumarate to (S)-malate.</text>
</comment>
<comment type="catalytic activity">
    <reaction evidence="1 10">
        <text>(S)-malate = fumarate + H2O</text>
        <dbReference type="Rhea" id="RHEA:12460"/>
        <dbReference type="ChEBI" id="CHEBI:15377"/>
        <dbReference type="ChEBI" id="CHEBI:15589"/>
        <dbReference type="ChEBI" id="CHEBI:29806"/>
        <dbReference type="EC" id="4.2.1.2"/>
    </reaction>
</comment>
<evidence type="ECO:0000256" key="1">
    <source>
        <dbReference type="ARBA" id="ARBA00000929"/>
    </source>
</evidence>